<organism evidence="2 3">
    <name type="scientific">Prauserella alba</name>
    <dbReference type="NCBI Taxonomy" id="176898"/>
    <lineage>
        <taxon>Bacteria</taxon>
        <taxon>Bacillati</taxon>
        <taxon>Actinomycetota</taxon>
        <taxon>Actinomycetes</taxon>
        <taxon>Pseudonocardiales</taxon>
        <taxon>Pseudonocardiaceae</taxon>
        <taxon>Prauserella</taxon>
    </lineage>
</organism>
<dbReference type="Proteomes" id="UP001500467">
    <property type="component" value="Unassembled WGS sequence"/>
</dbReference>
<sequence length="136" mass="14664">MHGGRGHVRPGKVACSTLPRGRDRRRRRGTPVKADIDRVSVSNRPLRFVSPVTTGFATPSGYSNGLLSGTTPTGEIDTRLELVRLANRPVWRATTVSPPRSPGAAVRGDIIPRKGPSMTRREVTDVPIITGTTTSK</sequence>
<feature type="region of interest" description="Disordered" evidence="1">
    <location>
        <begin position="1"/>
        <end position="35"/>
    </location>
</feature>
<accession>A0ABP4GDP5</accession>
<keyword evidence="3" id="KW-1185">Reference proteome</keyword>
<protein>
    <submittedName>
        <fullName evidence="2">Uncharacterized protein</fullName>
    </submittedName>
</protein>
<evidence type="ECO:0000313" key="3">
    <source>
        <dbReference type="Proteomes" id="UP001500467"/>
    </source>
</evidence>
<feature type="region of interest" description="Disordered" evidence="1">
    <location>
        <begin position="93"/>
        <end position="124"/>
    </location>
</feature>
<gene>
    <name evidence="2" type="ORF">GCM10009675_50980</name>
</gene>
<comment type="caution">
    <text evidence="2">The sequence shown here is derived from an EMBL/GenBank/DDBJ whole genome shotgun (WGS) entry which is preliminary data.</text>
</comment>
<proteinExistence type="predicted"/>
<dbReference type="EMBL" id="BAAALM010000023">
    <property type="protein sequence ID" value="GAA1221894.1"/>
    <property type="molecule type" value="Genomic_DNA"/>
</dbReference>
<reference evidence="3" key="1">
    <citation type="journal article" date="2019" name="Int. J. Syst. Evol. Microbiol.">
        <title>The Global Catalogue of Microorganisms (GCM) 10K type strain sequencing project: providing services to taxonomists for standard genome sequencing and annotation.</title>
        <authorList>
            <consortium name="The Broad Institute Genomics Platform"/>
            <consortium name="The Broad Institute Genome Sequencing Center for Infectious Disease"/>
            <person name="Wu L."/>
            <person name="Ma J."/>
        </authorList>
    </citation>
    <scope>NUCLEOTIDE SEQUENCE [LARGE SCALE GENOMIC DNA]</scope>
    <source>
        <strain evidence="3">JCM 13022</strain>
    </source>
</reference>
<evidence type="ECO:0000256" key="1">
    <source>
        <dbReference type="SAM" id="MobiDB-lite"/>
    </source>
</evidence>
<name>A0ABP4GDP5_9PSEU</name>
<feature type="compositionally biased region" description="Basic residues" evidence="1">
    <location>
        <begin position="1"/>
        <end position="10"/>
    </location>
</feature>
<evidence type="ECO:0000313" key="2">
    <source>
        <dbReference type="EMBL" id="GAA1221894.1"/>
    </source>
</evidence>